<reference evidence="2 3" key="1">
    <citation type="submission" date="2023-01" db="EMBL/GenBank/DDBJ databases">
        <title>Analysis of 21 Apiospora genomes using comparative genomics revels a genus with tremendous synthesis potential of carbohydrate active enzymes and secondary metabolites.</title>
        <authorList>
            <person name="Sorensen T."/>
        </authorList>
    </citation>
    <scope>NUCLEOTIDE SEQUENCE [LARGE SCALE GENOMIC DNA]</scope>
    <source>
        <strain evidence="2 3">CBS 24483</strain>
    </source>
</reference>
<name>A0ABR1QN73_9PEZI</name>
<dbReference type="GeneID" id="92073930"/>
<feature type="compositionally biased region" description="Gly residues" evidence="1">
    <location>
        <begin position="85"/>
        <end position="96"/>
    </location>
</feature>
<dbReference type="RefSeq" id="XP_066703495.1">
    <property type="nucleotide sequence ID" value="XM_066840868.1"/>
</dbReference>
<accession>A0ABR1QN73</accession>
<organism evidence="2 3">
    <name type="scientific">Apiospora aurea</name>
    <dbReference type="NCBI Taxonomy" id="335848"/>
    <lineage>
        <taxon>Eukaryota</taxon>
        <taxon>Fungi</taxon>
        <taxon>Dikarya</taxon>
        <taxon>Ascomycota</taxon>
        <taxon>Pezizomycotina</taxon>
        <taxon>Sordariomycetes</taxon>
        <taxon>Xylariomycetidae</taxon>
        <taxon>Amphisphaeriales</taxon>
        <taxon>Apiosporaceae</taxon>
        <taxon>Apiospora</taxon>
    </lineage>
</organism>
<evidence type="ECO:0000256" key="1">
    <source>
        <dbReference type="SAM" id="MobiDB-lite"/>
    </source>
</evidence>
<sequence>MCRKVKTKSVCATCNDRIGENTNTQWCRDARRRGTLGRCTSGLRRAEEEFRGEECKKCCAARESFMDQLQMSDFAAKGLGWRRTAGGGGGDGGGRGRVMDNDDDDGDSDDYGSPYTW</sequence>
<evidence type="ECO:0000313" key="3">
    <source>
        <dbReference type="Proteomes" id="UP001391051"/>
    </source>
</evidence>
<protein>
    <recommendedName>
        <fullName evidence="4">Stc1 domain-containing protein</fullName>
    </recommendedName>
</protein>
<proteinExistence type="predicted"/>
<comment type="caution">
    <text evidence="2">The sequence shown here is derived from an EMBL/GenBank/DDBJ whole genome shotgun (WGS) entry which is preliminary data.</text>
</comment>
<feature type="compositionally biased region" description="Acidic residues" evidence="1">
    <location>
        <begin position="101"/>
        <end position="110"/>
    </location>
</feature>
<keyword evidence="3" id="KW-1185">Reference proteome</keyword>
<dbReference type="EMBL" id="JAQQWE010000003">
    <property type="protein sequence ID" value="KAK7959792.1"/>
    <property type="molecule type" value="Genomic_DNA"/>
</dbReference>
<evidence type="ECO:0000313" key="2">
    <source>
        <dbReference type="EMBL" id="KAK7959792.1"/>
    </source>
</evidence>
<feature type="region of interest" description="Disordered" evidence="1">
    <location>
        <begin position="80"/>
        <end position="117"/>
    </location>
</feature>
<evidence type="ECO:0008006" key="4">
    <source>
        <dbReference type="Google" id="ProtNLM"/>
    </source>
</evidence>
<gene>
    <name evidence="2" type="ORF">PG986_004646</name>
</gene>
<dbReference type="Proteomes" id="UP001391051">
    <property type="component" value="Unassembled WGS sequence"/>
</dbReference>